<evidence type="ECO:0000313" key="3">
    <source>
        <dbReference type="Proteomes" id="UP000053105"/>
    </source>
</evidence>
<dbReference type="Proteomes" id="UP000053105">
    <property type="component" value="Unassembled WGS sequence"/>
</dbReference>
<dbReference type="AlphaFoldDB" id="A0A0M8ZXW9"/>
<gene>
    <name evidence="2" type="ORF">WN51_01414</name>
</gene>
<proteinExistence type="predicted"/>
<evidence type="ECO:0000313" key="2">
    <source>
        <dbReference type="EMBL" id="KOX72316.1"/>
    </source>
</evidence>
<keyword evidence="3" id="KW-1185">Reference proteome</keyword>
<accession>A0A0M8ZXW9</accession>
<dbReference type="EMBL" id="KQ435821">
    <property type="protein sequence ID" value="KOX72316.1"/>
    <property type="molecule type" value="Genomic_DNA"/>
</dbReference>
<dbReference type="OrthoDB" id="10494892at2759"/>
<sequence length="112" mass="12638">MVRKPRLEIISREPDTERGNREKFEFRDSAVENQTVPGCPGCSGLLVRLISVSRGSPTSTPSVYFVLPSIGPQRAKATNSIIGEHLIQRSHFGQQSHRLDWLIKRDPSLPRF</sequence>
<feature type="region of interest" description="Disordered" evidence="1">
    <location>
        <begin position="1"/>
        <end position="20"/>
    </location>
</feature>
<evidence type="ECO:0000256" key="1">
    <source>
        <dbReference type="SAM" id="MobiDB-lite"/>
    </source>
</evidence>
<name>A0A0M8ZXW9_9HYME</name>
<organism evidence="2 3">
    <name type="scientific">Melipona quadrifasciata</name>
    <dbReference type="NCBI Taxonomy" id="166423"/>
    <lineage>
        <taxon>Eukaryota</taxon>
        <taxon>Metazoa</taxon>
        <taxon>Ecdysozoa</taxon>
        <taxon>Arthropoda</taxon>
        <taxon>Hexapoda</taxon>
        <taxon>Insecta</taxon>
        <taxon>Pterygota</taxon>
        <taxon>Neoptera</taxon>
        <taxon>Endopterygota</taxon>
        <taxon>Hymenoptera</taxon>
        <taxon>Apocrita</taxon>
        <taxon>Aculeata</taxon>
        <taxon>Apoidea</taxon>
        <taxon>Anthophila</taxon>
        <taxon>Apidae</taxon>
        <taxon>Melipona</taxon>
    </lineage>
</organism>
<reference evidence="2 3" key="1">
    <citation type="submission" date="2015-07" db="EMBL/GenBank/DDBJ databases">
        <title>The genome of Melipona quadrifasciata.</title>
        <authorList>
            <person name="Pan H."/>
            <person name="Kapheim K."/>
        </authorList>
    </citation>
    <scope>NUCLEOTIDE SEQUENCE [LARGE SCALE GENOMIC DNA]</scope>
    <source>
        <strain evidence="2">0111107301</strain>
        <tissue evidence="2">Whole body</tissue>
    </source>
</reference>
<protein>
    <submittedName>
        <fullName evidence="2">Uncharacterized protein</fullName>
    </submittedName>
</protein>